<evidence type="ECO:0000256" key="3">
    <source>
        <dbReference type="ARBA" id="ARBA00022576"/>
    </source>
</evidence>
<dbReference type="AlphaFoldDB" id="A1K7B2"/>
<dbReference type="InterPro" id="IPR015424">
    <property type="entry name" value="PyrdxlP-dep_Trfase"/>
</dbReference>
<gene>
    <name evidence="7" type="ordered locus">azo2100</name>
</gene>
<dbReference type="Gene3D" id="3.90.1150.10">
    <property type="entry name" value="Aspartate Aminotransferase, domain 1"/>
    <property type="match status" value="1"/>
</dbReference>
<evidence type="ECO:0000256" key="4">
    <source>
        <dbReference type="ARBA" id="ARBA00022679"/>
    </source>
</evidence>
<reference evidence="7 8" key="1">
    <citation type="journal article" date="2006" name="Nat. Biotechnol.">
        <title>Complete genome of the mutualistic, N2-fixing grass endophyte Azoarcus sp. strain BH72.</title>
        <authorList>
            <person name="Krause A."/>
            <person name="Ramakumar A."/>
            <person name="Bartels D."/>
            <person name="Battistoni F."/>
            <person name="Bekel T."/>
            <person name="Boch J."/>
            <person name="Boehm M."/>
            <person name="Friedrich F."/>
            <person name="Hurek T."/>
            <person name="Krause L."/>
            <person name="Linke B."/>
            <person name="McHardy A.C."/>
            <person name="Sarkar A."/>
            <person name="Schneiker S."/>
            <person name="Syed A.A."/>
            <person name="Thauer R."/>
            <person name="Vorhoelter F.-J."/>
            <person name="Weidner S."/>
            <person name="Puehler A."/>
            <person name="Reinhold-Hurek B."/>
            <person name="Kaiser O."/>
            <person name="Goesmann A."/>
        </authorList>
    </citation>
    <scope>NUCLEOTIDE SEQUENCE [LARGE SCALE GENOMIC DNA]</scope>
    <source>
        <strain evidence="7 8">BH72</strain>
    </source>
</reference>
<evidence type="ECO:0000256" key="5">
    <source>
        <dbReference type="ARBA" id="ARBA00022898"/>
    </source>
</evidence>
<dbReference type="Pfam" id="PF00202">
    <property type="entry name" value="Aminotran_3"/>
    <property type="match status" value="1"/>
</dbReference>
<evidence type="ECO:0000256" key="6">
    <source>
        <dbReference type="RuleBase" id="RU003560"/>
    </source>
</evidence>
<evidence type="ECO:0000256" key="2">
    <source>
        <dbReference type="ARBA" id="ARBA00008954"/>
    </source>
</evidence>
<dbReference type="InterPro" id="IPR005814">
    <property type="entry name" value="Aminotrans_3"/>
</dbReference>
<evidence type="ECO:0000313" key="7">
    <source>
        <dbReference type="EMBL" id="CAL94717.1"/>
    </source>
</evidence>
<organism evidence="7 8">
    <name type="scientific">Azoarcus sp. (strain BH72)</name>
    <dbReference type="NCBI Taxonomy" id="418699"/>
    <lineage>
        <taxon>Bacteria</taxon>
        <taxon>Pseudomonadati</taxon>
        <taxon>Pseudomonadota</taxon>
        <taxon>Betaproteobacteria</taxon>
        <taxon>Rhodocyclales</taxon>
        <taxon>Zoogloeaceae</taxon>
        <taxon>Azoarcus</taxon>
    </lineage>
</organism>
<sequence length="435" mass="46874">MEHEQALWLPFTANRAFWKQPRVISGARGHYYTTADGRELLDGFSGLWSCGLGHAHPGIVAAVQQQVATLDFSMTFQATNDKAIALAREVASMAPPGLHKVFFTNSGSESVDTALKIALAYHRARGDGHRTRLIGRERGYHGVNLGGTSVGGIAVNRKAFGAVLTPGVDHIRHTLSLPDMAFSRGQPSWGAHLADDLERLAALHDPSTIAAVIVEPVAGSTGILVPPVGYLERLRAICDQHGFLLIFDEVINAFGRLGAPFAATRFGVTPDLITTAKGLTNGVVPMGAVIVRQDIYDALMQGPEHAVEFFHGYTYSGHPLAAAAGLAALRAYREEDSFARVRALEPVFEDGLHSLRDEPNVVDIRNFGLMGGVELAPRDGVLGVRGFEVFLKCFEAGVVIRNGGDILQFAPFFDSTEDELARIFETVRAALRATA</sequence>
<dbReference type="STRING" id="62928.azo2100"/>
<dbReference type="PROSITE" id="PS00600">
    <property type="entry name" value="AA_TRANSFER_CLASS_3"/>
    <property type="match status" value="1"/>
</dbReference>
<keyword evidence="5 6" id="KW-0663">Pyridoxal phosphate</keyword>
<dbReference type="InterPro" id="IPR015422">
    <property type="entry name" value="PyrdxlP-dep_Trfase_small"/>
</dbReference>
<protein>
    <submittedName>
        <fullName evidence="7">Beta-alanine--pyruvate transaminase</fullName>
        <ecNumber evidence="7">2.6.1.18</ecNumber>
    </submittedName>
</protein>
<dbReference type="KEGG" id="azo:azo2100"/>
<dbReference type="PANTHER" id="PTHR42684">
    <property type="entry name" value="ADENOSYLMETHIONINE-8-AMINO-7-OXONONANOATE AMINOTRANSFERASE"/>
    <property type="match status" value="1"/>
</dbReference>
<dbReference type="GO" id="GO:0004015">
    <property type="term" value="F:adenosylmethionine-8-amino-7-oxononanoate transaminase activity"/>
    <property type="evidence" value="ECO:0007669"/>
    <property type="project" value="TreeGrafter"/>
</dbReference>
<dbReference type="eggNOG" id="COG0161">
    <property type="taxonomic scope" value="Bacteria"/>
</dbReference>
<dbReference type="HOGENOM" id="CLU_016922_4_3_4"/>
<dbReference type="GO" id="GO:0016223">
    <property type="term" value="F:beta-alanine:pyruvate transaminase activity"/>
    <property type="evidence" value="ECO:0007669"/>
    <property type="project" value="UniProtKB-EC"/>
</dbReference>
<dbReference type="InterPro" id="IPR015421">
    <property type="entry name" value="PyrdxlP-dep_Trfase_major"/>
</dbReference>
<dbReference type="EMBL" id="AM406670">
    <property type="protein sequence ID" value="CAL94717.1"/>
    <property type="molecule type" value="Genomic_DNA"/>
</dbReference>
<dbReference type="FunFam" id="3.40.640.10:FF:000014">
    <property type="entry name" value="Adenosylmethionine-8-amino-7-oxononanoate aminotransferase, probable"/>
    <property type="match status" value="1"/>
</dbReference>
<dbReference type="EC" id="2.6.1.18" evidence="7"/>
<dbReference type="GO" id="GO:0009102">
    <property type="term" value="P:biotin biosynthetic process"/>
    <property type="evidence" value="ECO:0007669"/>
    <property type="project" value="TreeGrafter"/>
</dbReference>
<keyword evidence="3 7" id="KW-0032">Aminotransferase</keyword>
<proteinExistence type="inferred from homology"/>
<dbReference type="SUPFAM" id="SSF53383">
    <property type="entry name" value="PLP-dependent transferases"/>
    <property type="match status" value="1"/>
</dbReference>
<comment type="cofactor">
    <cofactor evidence="1">
        <name>pyridoxal 5'-phosphate</name>
        <dbReference type="ChEBI" id="CHEBI:597326"/>
    </cofactor>
</comment>
<accession>A1K7B2</accession>
<evidence type="ECO:0000256" key="1">
    <source>
        <dbReference type="ARBA" id="ARBA00001933"/>
    </source>
</evidence>
<dbReference type="Proteomes" id="UP000002588">
    <property type="component" value="Chromosome"/>
</dbReference>
<dbReference type="GO" id="GO:0030170">
    <property type="term" value="F:pyridoxal phosphate binding"/>
    <property type="evidence" value="ECO:0007669"/>
    <property type="project" value="InterPro"/>
</dbReference>
<keyword evidence="8" id="KW-1185">Reference proteome</keyword>
<dbReference type="PANTHER" id="PTHR42684:SF1">
    <property type="entry name" value="BETA-ALANINE--PYRUVATE AMINOTRANSFERASE"/>
    <property type="match status" value="1"/>
</dbReference>
<evidence type="ECO:0000313" key="8">
    <source>
        <dbReference type="Proteomes" id="UP000002588"/>
    </source>
</evidence>
<dbReference type="InterPro" id="IPR049704">
    <property type="entry name" value="Aminotrans_3_PPA_site"/>
</dbReference>
<name>A1K7B2_AZOSB</name>
<dbReference type="Gene3D" id="3.40.640.10">
    <property type="entry name" value="Type I PLP-dependent aspartate aminotransferase-like (Major domain)"/>
    <property type="match status" value="1"/>
</dbReference>
<keyword evidence="4 7" id="KW-0808">Transferase</keyword>
<comment type="similarity">
    <text evidence="2 6">Belongs to the class-III pyridoxal-phosphate-dependent aminotransferase family.</text>
</comment>
<dbReference type="CDD" id="cd00610">
    <property type="entry name" value="OAT_like"/>
    <property type="match status" value="1"/>
</dbReference>